<organism evidence="3 4">
    <name type="scientific">Dillenia turbinata</name>
    <dbReference type="NCBI Taxonomy" id="194707"/>
    <lineage>
        <taxon>Eukaryota</taxon>
        <taxon>Viridiplantae</taxon>
        <taxon>Streptophyta</taxon>
        <taxon>Embryophyta</taxon>
        <taxon>Tracheophyta</taxon>
        <taxon>Spermatophyta</taxon>
        <taxon>Magnoliopsida</taxon>
        <taxon>eudicotyledons</taxon>
        <taxon>Gunneridae</taxon>
        <taxon>Pentapetalae</taxon>
        <taxon>Dilleniales</taxon>
        <taxon>Dilleniaceae</taxon>
        <taxon>Dillenia</taxon>
    </lineage>
</organism>
<keyword evidence="4" id="KW-1185">Reference proteome</keyword>
<dbReference type="Gene3D" id="3.40.50.1820">
    <property type="entry name" value="alpha/beta hydrolase"/>
    <property type="match status" value="1"/>
</dbReference>
<protein>
    <submittedName>
        <fullName evidence="3">Alpha/beta hydrolase fold-3</fullName>
    </submittedName>
</protein>
<dbReference type="PANTHER" id="PTHR23024">
    <property type="entry name" value="ARYLACETAMIDE DEACETYLASE"/>
    <property type="match status" value="1"/>
</dbReference>
<name>A0AAN8VQP5_9MAGN</name>
<dbReference type="EMBL" id="JBAMMX010000009">
    <property type="protein sequence ID" value="KAK6934016.1"/>
    <property type="molecule type" value="Genomic_DNA"/>
</dbReference>
<dbReference type="GO" id="GO:0016787">
    <property type="term" value="F:hydrolase activity"/>
    <property type="evidence" value="ECO:0007669"/>
    <property type="project" value="UniProtKB-KW"/>
</dbReference>
<dbReference type="PANTHER" id="PTHR23024:SF135">
    <property type="entry name" value="CELL DEATH ASSOCIATED PROTEIN"/>
    <property type="match status" value="1"/>
</dbReference>
<evidence type="ECO:0000256" key="1">
    <source>
        <dbReference type="ARBA" id="ARBA00010515"/>
    </source>
</evidence>
<dbReference type="Proteomes" id="UP001370490">
    <property type="component" value="Unassembled WGS sequence"/>
</dbReference>
<dbReference type="Pfam" id="PF07859">
    <property type="entry name" value="Abhydrolase_3"/>
    <property type="match status" value="1"/>
</dbReference>
<feature type="domain" description="Alpha/beta hydrolase fold-3" evidence="2">
    <location>
        <begin position="86"/>
        <end position="308"/>
    </location>
</feature>
<reference evidence="3 4" key="1">
    <citation type="submission" date="2023-12" db="EMBL/GenBank/DDBJ databases">
        <title>A high-quality genome assembly for Dillenia turbinata (Dilleniales).</title>
        <authorList>
            <person name="Chanderbali A."/>
        </authorList>
    </citation>
    <scope>NUCLEOTIDE SEQUENCE [LARGE SCALE GENOMIC DNA]</scope>
    <source>
        <strain evidence="3">LSX21</strain>
        <tissue evidence="3">Leaf</tissue>
    </source>
</reference>
<keyword evidence="3" id="KW-0378">Hydrolase</keyword>
<sequence>MVNDAQKTVVEDVSGWLRVFSDGSVDRTWTGPPLVKFMAEPVPAHQEFVEGVATRDVVVDSESGLRVRIYLPELNPEEVPSKLPIILHFHGGGFCISEADWYMYYYIYARLARMAKAICISVYLRRAPEHRLPAACDDSYSALLWLRDVAQGELHDPWLDTNGDFTRVFLIGDSSGGNLVHEVAARAGKIDLSPLRLAGAIPVHPGFVRSNQSKSEMEKPETPFLTLDMVDKFLKLALPIGSNKDHPITCPMGSAAPPMEGLKLPPILLCVAGEDLVYDTNMEYYEAMKKAGKDVELYVSPGVGHSFYLNKIAVDTDACTSAQTDLLFQAITNFIKKH</sequence>
<dbReference type="InterPro" id="IPR050466">
    <property type="entry name" value="Carboxylest/Gibb_receptor"/>
</dbReference>
<dbReference type="InterPro" id="IPR013094">
    <property type="entry name" value="AB_hydrolase_3"/>
</dbReference>
<gene>
    <name evidence="3" type="ORF">RJ641_036910</name>
</gene>
<dbReference type="AlphaFoldDB" id="A0AAN8VQP5"/>
<evidence type="ECO:0000259" key="2">
    <source>
        <dbReference type="Pfam" id="PF07859"/>
    </source>
</evidence>
<dbReference type="InterPro" id="IPR029058">
    <property type="entry name" value="AB_hydrolase_fold"/>
</dbReference>
<proteinExistence type="inferred from homology"/>
<accession>A0AAN8VQP5</accession>
<dbReference type="SUPFAM" id="SSF53474">
    <property type="entry name" value="alpha/beta-Hydrolases"/>
    <property type="match status" value="1"/>
</dbReference>
<comment type="caution">
    <text evidence="3">The sequence shown here is derived from an EMBL/GenBank/DDBJ whole genome shotgun (WGS) entry which is preliminary data.</text>
</comment>
<comment type="similarity">
    <text evidence="1">Belongs to the 'GDXG' lipolytic enzyme family.</text>
</comment>
<evidence type="ECO:0000313" key="4">
    <source>
        <dbReference type="Proteomes" id="UP001370490"/>
    </source>
</evidence>
<evidence type="ECO:0000313" key="3">
    <source>
        <dbReference type="EMBL" id="KAK6934016.1"/>
    </source>
</evidence>